<dbReference type="SUPFAM" id="SSF57196">
    <property type="entry name" value="EGF/Laminin"/>
    <property type="match status" value="1"/>
</dbReference>
<dbReference type="InterPro" id="IPR007110">
    <property type="entry name" value="Ig-like_dom"/>
</dbReference>
<feature type="disulfide bond" evidence="8">
    <location>
        <begin position="190"/>
        <end position="199"/>
    </location>
</feature>
<dbReference type="PANTHER" id="PTHR45813">
    <property type="entry name" value="IG-LIKE DOMAIN-CONTAINING PROTEIN"/>
    <property type="match status" value="1"/>
</dbReference>
<dbReference type="Gene3D" id="2.60.220.50">
    <property type="match status" value="1"/>
</dbReference>
<dbReference type="Gene3D" id="2.60.120.290">
    <property type="entry name" value="Spermadhesin, CUB domain"/>
    <property type="match status" value="1"/>
</dbReference>
<evidence type="ECO:0000256" key="9">
    <source>
        <dbReference type="SAM" id="MobiDB-lite"/>
    </source>
</evidence>
<dbReference type="GO" id="GO:0004930">
    <property type="term" value="F:G protein-coupled receptor activity"/>
    <property type="evidence" value="ECO:0007669"/>
    <property type="project" value="InterPro"/>
</dbReference>
<feature type="domain" description="EGF-like" evidence="13">
    <location>
        <begin position="162"/>
        <end position="200"/>
    </location>
</feature>
<dbReference type="PANTHER" id="PTHR45813:SF8">
    <property type="entry name" value="IG-LIKE DOMAIN-CONTAINING PROTEIN"/>
    <property type="match status" value="1"/>
</dbReference>
<dbReference type="GO" id="GO:0016020">
    <property type="term" value="C:membrane"/>
    <property type="evidence" value="ECO:0007669"/>
    <property type="project" value="UniProtKB-SubCell"/>
</dbReference>
<evidence type="ECO:0000256" key="11">
    <source>
        <dbReference type="SAM" id="SignalP"/>
    </source>
</evidence>
<dbReference type="SMART" id="SM00181">
    <property type="entry name" value="EGF"/>
    <property type="match status" value="3"/>
</dbReference>
<dbReference type="InterPro" id="IPR001879">
    <property type="entry name" value="GPCR_2_extracellular_dom"/>
</dbReference>
<evidence type="ECO:0000256" key="10">
    <source>
        <dbReference type="SAM" id="Phobius"/>
    </source>
</evidence>
<feature type="compositionally biased region" description="Acidic residues" evidence="9">
    <location>
        <begin position="1182"/>
        <end position="1191"/>
    </location>
</feature>
<dbReference type="InterPro" id="IPR013783">
    <property type="entry name" value="Ig-like_fold"/>
</dbReference>
<feature type="domain" description="Ig-like" evidence="15">
    <location>
        <begin position="387"/>
        <end position="479"/>
    </location>
</feature>
<feature type="disulfide bond" evidence="8">
    <location>
        <begin position="233"/>
        <end position="242"/>
    </location>
</feature>
<reference evidence="16" key="1">
    <citation type="submission" date="2021-03" db="EMBL/GenBank/DDBJ databases">
        <authorList>
            <person name="Bekaert M."/>
        </authorList>
    </citation>
    <scope>NUCLEOTIDE SEQUENCE</scope>
</reference>
<evidence type="ECO:0000313" key="17">
    <source>
        <dbReference type="Proteomes" id="UP000683360"/>
    </source>
</evidence>
<feature type="domain" description="Ig-like" evidence="15">
    <location>
        <begin position="484"/>
        <end position="570"/>
    </location>
</feature>
<evidence type="ECO:0000259" key="15">
    <source>
        <dbReference type="PROSITE" id="PS50835"/>
    </source>
</evidence>
<keyword evidence="7" id="KW-0325">Glycoprotein</keyword>
<dbReference type="Gene3D" id="2.60.40.10">
    <property type="entry name" value="Immunoglobulins"/>
    <property type="match status" value="1"/>
</dbReference>
<dbReference type="CDD" id="cd00041">
    <property type="entry name" value="CUB"/>
    <property type="match status" value="1"/>
</dbReference>
<evidence type="ECO:0000256" key="1">
    <source>
        <dbReference type="ARBA" id="ARBA00004370"/>
    </source>
</evidence>
<dbReference type="SUPFAM" id="SSF48726">
    <property type="entry name" value="Immunoglobulin"/>
    <property type="match status" value="1"/>
</dbReference>
<dbReference type="InterPro" id="IPR051587">
    <property type="entry name" value="Adhesion_GPCR"/>
</dbReference>
<dbReference type="SMART" id="SM00409">
    <property type="entry name" value="IG"/>
    <property type="match status" value="2"/>
</dbReference>
<feature type="chain" id="PRO_5035918156" evidence="11">
    <location>
        <begin position="28"/>
        <end position="1191"/>
    </location>
</feature>
<keyword evidence="3 10" id="KW-0812">Transmembrane</keyword>
<dbReference type="InterPro" id="IPR032471">
    <property type="entry name" value="AGRL2-4_GAIN_subdom_A"/>
</dbReference>
<keyword evidence="4 10" id="KW-1133">Transmembrane helix</keyword>
<dbReference type="SMART" id="SM00042">
    <property type="entry name" value="CUB"/>
    <property type="match status" value="1"/>
</dbReference>
<evidence type="ECO:0000259" key="13">
    <source>
        <dbReference type="PROSITE" id="PS50026"/>
    </source>
</evidence>
<dbReference type="InterPro" id="IPR000859">
    <property type="entry name" value="CUB_dom"/>
</dbReference>
<proteinExistence type="inferred from homology"/>
<dbReference type="Pfam" id="PF16489">
    <property type="entry name" value="GAIN"/>
    <property type="match status" value="1"/>
</dbReference>
<dbReference type="OrthoDB" id="6138650at2759"/>
<feature type="disulfide bond" evidence="8">
    <location>
        <begin position="171"/>
        <end position="188"/>
    </location>
</feature>
<dbReference type="Gene3D" id="4.10.1240.10">
    <property type="entry name" value="GPCR, family 2, extracellular hormone receptor domain"/>
    <property type="match status" value="1"/>
</dbReference>
<dbReference type="PROSITE" id="PS50026">
    <property type="entry name" value="EGF_3"/>
    <property type="match status" value="2"/>
</dbReference>
<dbReference type="Gene3D" id="2.10.25.10">
    <property type="entry name" value="Laminin"/>
    <property type="match status" value="2"/>
</dbReference>
<dbReference type="InterPro" id="IPR035914">
    <property type="entry name" value="Sperma_CUB_dom_sf"/>
</dbReference>
<dbReference type="PROSITE" id="PS01180">
    <property type="entry name" value="CUB"/>
    <property type="match status" value="1"/>
</dbReference>
<dbReference type="InterPro" id="IPR003599">
    <property type="entry name" value="Ig_sub"/>
</dbReference>
<dbReference type="InterPro" id="IPR000742">
    <property type="entry name" value="EGF"/>
</dbReference>
<comment type="subcellular location">
    <subcellularLocation>
        <location evidence="1">Membrane</location>
    </subcellularLocation>
</comment>
<evidence type="ECO:0000259" key="14">
    <source>
        <dbReference type="PROSITE" id="PS50227"/>
    </source>
</evidence>
<evidence type="ECO:0000256" key="5">
    <source>
        <dbReference type="ARBA" id="ARBA00023136"/>
    </source>
</evidence>
<dbReference type="InterPro" id="IPR036179">
    <property type="entry name" value="Ig-like_dom_sf"/>
</dbReference>
<feature type="domain" description="CUB" evidence="12">
    <location>
        <begin position="32"/>
        <end position="155"/>
    </location>
</feature>
<gene>
    <name evidence="16" type="ORF">MEDL_61813</name>
</gene>
<feature type="transmembrane region" description="Helical" evidence="10">
    <location>
        <begin position="944"/>
        <end position="967"/>
    </location>
</feature>
<evidence type="ECO:0000256" key="6">
    <source>
        <dbReference type="ARBA" id="ARBA00023157"/>
    </source>
</evidence>
<comment type="caution">
    <text evidence="16">The sequence shown here is derived from an EMBL/GenBank/DDBJ whole genome shotgun (WGS) entry which is preliminary data.</text>
</comment>
<dbReference type="Pfam" id="PF01825">
    <property type="entry name" value="GPS"/>
    <property type="match status" value="1"/>
</dbReference>
<evidence type="ECO:0000313" key="16">
    <source>
        <dbReference type="EMBL" id="CAG2250076.1"/>
    </source>
</evidence>
<keyword evidence="6 8" id="KW-1015">Disulfide bond</keyword>
<comment type="similarity">
    <text evidence="2">Belongs to the G-protein coupled receptor 2 family. Adhesion G-protein coupled receptor (ADGR) subfamily.</text>
</comment>
<dbReference type="Pfam" id="PF00431">
    <property type="entry name" value="CUB"/>
    <property type="match status" value="1"/>
</dbReference>
<name>A0A8S3UWW5_MYTED</name>
<dbReference type="PROSITE" id="PS00022">
    <property type="entry name" value="EGF_1"/>
    <property type="match status" value="2"/>
</dbReference>
<dbReference type="CDD" id="cd00054">
    <property type="entry name" value="EGF_CA"/>
    <property type="match status" value="1"/>
</dbReference>
<evidence type="ECO:0000256" key="4">
    <source>
        <dbReference type="ARBA" id="ARBA00022989"/>
    </source>
</evidence>
<feature type="domain" description="G-protein coupled receptors family 2 profile 1" evidence="14">
    <location>
        <begin position="557"/>
        <end position="641"/>
    </location>
</feature>
<dbReference type="AlphaFoldDB" id="A0A8S3UWW5"/>
<feature type="signal peptide" evidence="11">
    <location>
        <begin position="1"/>
        <end position="27"/>
    </location>
</feature>
<sequence length="1191" mass="135341">MTSCTMTIVKLVTLILMIYVLISVCSGQYNRCGGRLTQKQGVIQSPNYPGPFETPVFCEWVIQAPPKLKIVLYLTQYYLKGFFHVYEFDHYTNKDEWIGERKLATVNCEDEIWSIVAHKPFMVLRFAVQEMGNIHLRVLDHLIDVYGFNITYEMVSKHEVDSKWTCSAFDCSYLGNCYASADYSEYKCHCFPNFSGEECQYGPHCNPMIEKNMCQNNGSCRYLYGDYVNICQCVPGYLGSMCEQKINGIHPSACAVLDCEQTCITSKISTASCGCNHGFRLNRDKRTCVHIDRHKYDIRCDLQNSSTLLTSGERNAIQQKINIMLQQRGVFSVENVTIRQDSEDYIDIRLYIESIERSILDSNLPEVLRRLEGVNLDMETLQITSVPELYLLSVTMRVDTGSGLAALEDKSMTLSCVARGRPRITFKWFKDGYLLDLRFDVSLFRKRAQETLIPASRDGTFTCEARDGEKAENKSISINVLTVPLVDLYPLSISVVEGESMSIICMSPEDTAKNFTYTWHSGRTYIPPGQPDQIVEDLFPTGTRLFVRKINKSANFSCTVENKAGAFTLTSHVFVQKASAANMTCGKSYHKQVMWTKTAGNHFDKERCPSETGGYATRQCVCTGETCTWAEPNYAKCQSVYLVYEVYDKLEMLRLGYQQTTIKYVYDRLCEFIIKRNNNHLYSGDVELAVSILHELLRHLEQYPQLSARDDKITLKSLIDLMNVMLFAANQSTWEEKQDMKAAPYFLKMNQIISRSISSVLYMEPDSKYTSESIDVKTDLLPVQIDTGNNSNTSIADSAESGEPEYLTDMEKLQVLSFKNKAIVSMLSAKEQNPSIKFLSPISDVHSIFLMQGSSLHPENLIAYIPIKHTTQSSTNKYNQTVCVSWEFDQREPQFGRWTKNQCTVSRTDESQTVCKCSLPGHFMVVSISTNIKIPKVVTESNPALPIIIACIINIVVLGIGVFIYILKRKPFYSCLYLPCTHAYDTKMKPDIHQSEHSGYMKPELPEQFIPERHESNMHYDQVNRMKFTHERKRQLSDLLGSSQTGVNLVAYNQDRRSNRSLPQDNGAADSGIFGSETERFLNSDLEQFSQRSSFSKIAITVADVHSPILQNGSIMTESLEPFPELIQRRACKDVFIQSSTPSNGIVRPKYSYYIDPKANKVISESGESTTLLIQEKKPDDKSEENESDSM</sequence>
<evidence type="ECO:0000256" key="8">
    <source>
        <dbReference type="PROSITE-ProRule" id="PRU00076"/>
    </source>
</evidence>
<dbReference type="PROSITE" id="PS50227">
    <property type="entry name" value="G_PROTEIN_RECEP_F2_3"/>
    <property type="match status" value="1"/>
</dbReference>
<dbReference type="InterPro" id="IPR036445">
    <property type="entry name" value="GPCR_2_extracell_dom_sf"/>
</dbReference>
<keyword evidence="11" id="KW-0732">Signal</keyword>
<dbReference type="PROSITE" id="PS50835">
    <property type="entry name" value="IG_LIKE"/>
    <property type="match status" value="2"/>
</dbReference>
<accession>A0A8S3UWW5</accession>
<keyword evidence="5 10" id="KW-0472">Membrane</keyword>
<evidence type="ECO:0000256" key="3">
    <source>
        <dbReference type="ARBA" id="ARBA00022692"/>
    </source>
</evidence>
<evidence type="ECO:0000256" key="7">
    <source>
        <dbReference type="ARBA" id="ARBA00023180"/>
    </source>
</evidence>
<feature type="domain" description="EGF-like" evidence="13">
    <location>
        <begin position="201"/>
        <end position="243"/>
    </location>
</feature>
<feature type="disulfide bond" evidence="8">
    <location>
        <begin position="214"/>
        <end position="231"/>
    </location>
</feature>
<dbReference type="GO" id="GO:0007189">
    <property type="term" value="P:adenylate cyclase-activating G protein-coupled receptor signaling pathway"/>
    <property type="evidence" value="ECO:0007669"/>
    <property type="project" value="TreeGrafter"/>
</dbReference>
<dbReference type="InterPro" id="IPR000203">
    <property type="entry name" value="GPS"/>
</dbReference>
<keyword evidence="8" id="KW-0245">EGF-like domain</keyword>
<organism evidence="16 17">
    <name type="scientific">Mytilus edulis</name>
    <name type="common">Blue mussel</name>
    <dbReference type="NCBI Taxonomy" id="6550"/>
    <lineage>
        <taxon>Eukaryota</taxon>
        <taxon>Metazoa</taxon>
        <taxon>Spiralia</taxon>
        <taxon>Lophotrochozoa</taxon>
        <taxon>Mollusca</taxon>
        <taxon>Bivalvia</taxon>
        <taxon>Autobranchia</taxon>
        <taxon>Pteriomorphia</taxon>
        <taxon>Mytilida</taxon>
        <taxon>Mytiloidea</taxon>
        <taxon>Mytilidae</taxon>
        <taxon>Mytilinae</taxon>
        <taxon>Mytilus</taxon>
    </lineage>
</organism>
<evidence type="ECO:0000259" key="12">
    <source>
        <dbReference type="PROSITE" id="PS01180"/>
    </source>
</evidence>
<dbReference type="Proteomes" id="UP000683360">
    <property type="component" value="Unassembled WGS sequence"/>
</dbReference>
<feature type="region of interest" description="Disordered" evidence="9">
    <location>
        <begin position="1166"/>
        <end position="1191"/>
    </location>
</feature>
<protein>
    <submittedName>
        <fullName evidence="16">Uncharacterized protein</fullName>
    </submittedName>
</protein>
<dbReference type="Gene3D" id="1.25.40.610">
    <property type="match status" value="1"/>
</dbReference>
<dbReference type="SUPFAM" id="SSF49854">
    <property type="entry name" value="Spermadhesin, CUB domain"/>
    <property type="match status" value="1"/>
</dbReference>
<keyword evidence="17" id="KW-1185">Reference proteome</keyword>
<dbReference type="InterPro" id="IPR046338">
    <property type="entry name" value="GAIN_dom_sf"/>
</dbReference>
<dbReference type="PROSITE" id="PS01186">
    <property type="entry name" value="EGF_2"/>
    <property type="match status" value="1"/>
</dbReference>
<dbReference type="PROSITE" id="PS00028">
    <property type="entry name" value="ZINC_FINGER_C2H2_1"/>
    <property type="match status" value="1"/>
</dbReference>
<comment type="caution">
    <text evidence="8">Lacks conserved residue(s) required for the propagation of feature annotation.</text>
</comment>
<dbReference type="InterPro" id="IPR013087">
    <property type="entry name" value="Znf_C2H2_type"/>
</dbReference>
<dbReference type="EMBL" id="CAJPWZ010003030">
    <property type="protein sequence ID" value="CAG2250076.1"/>
    <property type="molecule type" value="Genomic_DNA"/>
</dbReference>
<evidence type="ECO:0000256" key="2">
    <source>
        <dbReference type="ARBA" id="ARBA00007343"/>
    </source>
</evidence>